<dbReference type="GO" id="GO:0019674">
    <property type="term" value="P:NAD+ metabolic process"/>
    <property type="evidence" value="ECO:0007669"/>
    <property type="project" value="InterPro"/>
</dbReference>
<dbReference type="AlphaFoldDB" id="A0A836BQ70"/>
<keyword evidence="6" id="KW-0521">NADP</keyword>
<dbReference type="InterPro" id="IPR002504">
    <property type="entry name" value="NADK"/>
</dbReference>
<organism evidence="9 10">
    <name type="scientific">Edaphochlamys debaryana</name>
    <dbReference type="NCBI Taxonomy" id="47281"/>
    <lineage>
        <taxon>Eukaryota</taxon>
        <taxon>Viridiplantae</taxon>
        <taxon>Chlorophyta</taxon>
        <taxon>core chlorophytes</taxon>
        <taxon>Chlorophyceae</taxon>
        <taxon>CS clade</taxon>
        <taxon>Chlamydomonadales</taxon>
        <taxon>Chlamydomonadales incertae sedis</taxon>
        <taxon>Edaphochlamys</taxon>
    </lineage>
</organism>
<dbReference type="InterPro" id="IPR016064">
    <property type="entry name" value="NAD/diacylglycerol_kinase_sf"/>
</dbReference>
<keyword evidence="5" id="KW-0067">ATP-binding</keyword>
<feature type="region of interest" description="Disordered" evidence="8">
    <location>
        <begin position="519"/>
        <end position="544"/>
    </location>
</feature>
<evidence type="ECO:0000256" key="7">
    <source>
        <dbReference type="ARBA" id="ARBA00023027"/>
    </source>
</evidence>
<dbReference type="Proteomes" id="UP000612055">
    <property type="component" value="Unassembled WGS sequence"/>
</dbReference>
<keyword evidence="7" id="KW-0520">NAD</keyword>
<protein>
    <submittedName>
        <fullName evidence="9">Uncharacterized protein</fullName>
    </submittedName>
</protein>
<dbReference type="Pfam" id="PF20143">
    <property type="entry name" value="NAD_kinase_C"/>
    <property type="match status" value="1"/>
</dbReference>
<evidence type="ECO:0000313" key="10">
    <source>
        <dbReference type="Proteomes" id="UP000612055"/>
    </source>
</evidence>
<feature type="region of interest" description="Disordered" evidence="8">
    <location>
        <begin position="481"/>
        <end position="505"/>
    </location>
</feature>
<keyword evidence="10" id="KW-1185">Reference proteome</keyword>
<dbReference type="EMBL" id="JAEHOE010000141">
    <property type="protein sequence ID" value="KAG2484825.1"/>
    <property type="molecule type" value="Genomic_DNA"/>
</dbReference>
<dbReference type="GO" id="GO:0003951">
    <property type="term" value="F:NAD+ kinase activity"/>
    <property type="evidence" value="ECO:0007669"/>
    <property type="project" value="InterPro"/>
</dbReference>
<feature type="compositionally biased region" description="Low complexity" evidence="8">
    <location>
        <begin position="677"/>
        <end position="696"/>
    </location>
</feature>
<feature type="compositionally biased region" description="Gly residues" evidence="8">
    <location>
        <begin position="660"/>
        <end position="669"/>
    </location>
</feature>
<dbReference type="Gene3D" id="2.60.200.30">
    <property type="entry name" value="Probable inorganic polyphosphate/atp-NAD kinase, domain 2"/>
    <property type="match status" value="1"/>
</dbReference>
<dbReference type="OrthoDB" id="24581at2759"/>
<keyword evidence="2" id="KW-0808">Transferase</keyword>
<proteinExistence type="inferred from homology"/>
<comment type="similarity">
    <text evidence="1">Belongs to the NAD kinase family.</text>
</comment>
<dbReference type="SUPFAM" id="SSF111331">
    <property type="entry name" value="NAD kinase/diacylglycerol kinase-like"/>
    <property type="match status" value="1"/>
</dbReference>
<dbReference type="InterPro" id="IPR017437">
    <property type="entry name" value="ATP-NAD_kinase_PpnK-typ_C"/>
</dbReference>
<dbReference type="HAMAP" id="MF_00361">
    <property type="entry name" value="NAD_kinase"/>
    <property type="match status" value="1"/>
</dbReference>
<dbReference type="GO" id="GO:0005524">
    <property type="term" value="F:ATP binding"/>
    <property type="evidence" value="ECO:0007669"/>
    <property type="project" value="UniProtKB-KW"/>
</dbReference>
<keyword evidence="4" id="KW-0418">Kinase</keyword>
<evidence type="ECO:0000256" key="8">
    <source>
        <dbReference type="SAM" id="MobiDB-lite"/>
    </source>
</evidence>
<evidence type="ECO:0000256" key="5">
    <source>
        <dbReference type="ARBA" id="ARBA00022840"/>
    </source>
</evidence>
<evidence type="ECO:0000256" key="6">
    <source>
        <dbReference type="ARBA" id="ARBA00022857"/>
    </source>
</evidence>
<dbReference type="Gene3D" id="3.40.50.10330">
    <property type="entry name" value="Probable inorganic polyphosphate/atp-NAD kinase, domain 1"/>
    <property type="match status" value="1"/>
</dbReference>
<feature type="compositionally biased region" description="Gly residues" evidence="8">
    <location>
        <begin position="723"/>
        <end position="734"/>
    </location>
</feature>
<evidence type="ECO:0000256" key="2">
    <source>
        <dbReference type="ARBA" id="ARBA00022679"/>
    </source>
</evidence>
<sequence>MPQPPRRSFAVNAGFNEEGFESGLIRGAGVKYSDAKALRLRRRALLQWHAGCPSHVLIIKKPKNAAASAKLREIGQWLTERGIQVYVERVVWATEFKEFAVFDPRTNADVIDFCITLGGDGTVLYMTSLFEQDEPLPPTLCFAMGSLGFLTPFDAAHFAPTLERVLDTSSQPLFCTLRTRKRCEVVYDGQLEAVHHVLNECVLDRGAFPGAALLEIFVDGAYITNVEADGLIISTPSGSTAYSMSAGGPMVAPSVPCTVMTPIAPLSLSFRPLVIPESSSICVHLPTCARSHARASFDGKKPMRVRRGTSIFFTTSLCPLPVISLGRMDTDWYEGITSKLKWNQAIRQLPSCPSPIGSQQQKLYTARTSSPGAAAETVTVGASSTANGNGYSGGYGYGSSSGSYGGDGGGESVSGCGLSSESAEAADEGCPLQESVERVSEAAKVVAAAAAEQRRRDGIGVASGAGGAGAGVLAGAAAAAGGGAGPAAESPPGSDPTSFTPGGGAYSTSAATLSHAVSISTGGDSCSLPDPEGSITDDMTNSLEDPEEYNSAAAVTAAAAAAAAAAAQAYAAVEAGIAVPLRAPNGQPLVRPRSRTGSTASWTASTASMGTYDIESMSTFDLTPLSMEGGPMRGRTEDPTGPATSAGSAAVAGQPVRTGGVPGGTGEGQGPASPVPSASQNGGASSNGGVQRAAAGVGNGGPGAAERAEEAGGPGAGVEADGARGGIPLGGGRGYQEEGRGGSESPGVG</sequence>
<dbReference type="PANTHER" id="PTHR20275:SF6">
    <property type="entry name" value="NAD KINASE 2, CHLOROPLASTIC"/>
    <property type="match status" value="1"/>
</dbReference>
<evidence type="ECO:0000313" key="9">
    <source>
        <dbReference type="EMBL" id="KAG2484825.1"/>
    </source>
</evidence>
<dbReference type="PANTHER" id="PTHR20275">
    <property type="entry name" value="NAD KINASE"/>
    <property type="match status" value="1"/>
</dbReference>
<name>A0A836BQ70_9CHLO</name>
<dbReference type="FunFam" id="2.60.200.30:FF:000009">
    <property type="entry name" value="Poly(P)/ATP NAD kinase"/>
    <property type="match status" value="1"/>
</dbReference>
<evidence type="ECO:0000256" key="4">
    <source>
        <dbReference type="ARBA" id="ARBA00022777"/>
    </source>
</evidence>
<dbReference type="InterPro" id="IPR017438">
    <property type="entry name" value="ATP-NAD_kinase_N"/>
</dbReference>
<evidence type="ECO:0000256" key="3">
    <source>
        <dbReference type="ARBA" id="ARBA00022741"/>
    </source>
</evidence>
<reference evidence="9" key="1">
    <citation type="journal article" date="2020" name="bioRxiv">
        <title>Comparative genomics of Chlamydomonas.</title>
        <authorList>
            <person name="Craig R.J."/>
            <person name="Hasan A.R."/>
            <person name="Ness R.W."/>
            <person name="Keightley P.D."/>
        </authorList>
    </citation>
    <scope>NUCLEOTIDE SEQUENCE</scope>
    <source>
        <strain evidence="9">CCAP 11/70</strain>
    </source>
</reference>
<dbReference type="GO" id="GO:0006741">
    <property type="term" value="P:NADP+ biosynthetic process"/>
    <property type="evidence" value="ECO:0007669"/>
    <property type="project" value="InterPro"/>
</dbReference>
<evidence type="ECO:0000256" key="1">
    <source>
        <dbReference type="ARBA" id="ARBA00010995"/>
    </source>
</evidence>
<feature type="compositionally biased region" description="Polar residues" evidence="8">
    <location>
        <begin position="495"/>
        <end position="505"/>
    </location>
</feature>
<feature type="region of interest" description="Disordered" evidence="8">
    <location>
        <begin position="622"/>
        <end position="749"/>
    </location>
</feature>
<gene>
    <name evidence="9" type="ORF">HYH03_016392</name>
</gene>
<feature type="region of interest" description="Disordered" evidence="8">
    <location>
        <begin position="583"/>
        <end position="602"/>
    </location>
</feature>
<accession>A0A836BQ70</accession>
<comment type="caution">
    <text evidence="9">The sequence shown here is derived from an EMBL/GenBank/DDBJ whole genome shotgun (WGS) entry which is preliminary data.</text>
</comment>
<dbReference type="Pfam" id="PF01513">
    <property type="entry name" value="NAD_kinase"/>
    <property type="match status" value="1"/>
</dbReference>
<keyword evidence="3" id="KW-0547">Nucleotide-binding</keyword>